<dbReference type="GO" id="GO:0016491">
    <property type="term" value="F:oxidoreductase activity"/>
    <property type="evidence" value="ECO:0007669"/>
    <property type="project" value="UniProtKB-KW"/>
</dbReference>
<dbReference type="PANTHER" id="PTHR42682:SF3">
    <property type="entry name" value="FORMATE HYDROGENLYASE SUBUNIT 3-RELATED"/>
    <property type="match status" value="1"/>
</dbReference>
<evidence type="ECO:0000313" key="11">
    <source>
        <dbReference type="Proteomes" id="UP000231343"/>
    </source>
</evidence>
<organism evidence="10 11">
    <name type="scientific">Candidatus Saganbacteria bacterium CG08_land_8_20_14_0_20_45_16</name>
    <dbReference type="NCBI Taxonomy" id="2014293"/>
    <lineage>
        <taxon>Bacteria</taxon>
        <taxon>Bacillati</taxon>
        <taxon>Saganbacteria</taxon>
    </lineage>
</organism>
<evidence type="ECO:0000256" key="6">
    <source>
        <dbReference type="ARBA" id="ARBA00023136"/>
    </source>
</evidence>
<evidence type="ECO:0000256" key="4">
    <source>
        <dbReference type="ARBA" id="ARBA00022989"/>
    </source>
</evidence>
<keyword evidence="4 8" id="KW-1133">Transmembrane helix</keyword>
<feature type="non-terminal residue" evidence="10">
    <location>
        <position position="1"/>
    </location>
</feature>
<reference evidence="10 11" key="1">
    <citation type="submission" date="2017-09" db="EMBL/GenBank/DDBJ databases">
        <title>Depth-based differentiation of microbial function through sediment-hosted aquifers and enrichment of novel symbionts in the deep terrestrial subsurface.</title>
        <authorList>
            <person name="Probst A.J."/>
            <person name="Ladd B."/>
            <person name="Jarett J.K."/>
            <person name="Geller-Mcgrath D.E."/>
            <person name="Sieber C.M."/>
            <person name="Emerson J.B."/>
            <person name="Anantharaman K."/>
            <person name="Thomas B.C."/>
            <person name="Malmstrom R."/>
            <person name="Stieglmeier M."/>
            <person name="Klingl A."/>
            <person name="Woyke T."/>
            <person name="Ryan C.M."/>
            <person name="Banfield J.F."/>
        </authorList>
    </citation>
    <scope>NUCLEOTIDE SEQUENCE [LARGE SCALE GENOMIC DNA]</scope>
    <source>
        <strain evidence="10">CG08_land_8_20_14_0_20_45_16</strain>
    </source>
</reference>
<keyword evidence="2" id="KW-1003">Cell membrane</keyword>
<evidence type="ECO:0000313" key="10">
    <source>
        <dbReference type="EMBL" id="PIS29130.1"/>
    </source>
</evidence>
<proteinExistence type="predicted"/>
<feature type="transmembrane region" description="Helical" evidence="8">
    <location>
        <begin position="287"/>
        <end position="305"/>
    </location>
</feature>
<name>A0A2H0XW01_UNCSA</name>
<dbReference type="EMBL" id="PEYM01000100">
    <property type="protein sequence ID" value="PIS29130.1"/>
    <property type="molecule type" value="Genomic_DNA"/>
</dbReference>
<feature type="transmembrane region" description="Helical" evidence="8">
    <location>
        <begin position="105"/>
        <end position="129"/>
    </location>
</feature>
<evidence type="ECO:0000256" key="2">
    <source>
        <dbReference type="ARBA" id="ARBA00022475"/>
    </source>
</evidence>
<dbReference type="AlphaFoldDB" id="A0A2H0XW01"/>
<feature type="transmembrane region" description="Helical" evidence="8">
    <location>
        <begin position="57"/>
        <end position="84"/>
    </location>
</feature>
<dbReference type="InterPro" id="IPR052175">
    <property type="entry name" value="ComplexI-like_HydComp"/>
</dbReference>
<sequence>RDIEKLGGLIKAMPWTALFFLIGAMGISALPPLNGFVSEWLTLIALLGGALNLSGGFAKLFFCFCAGALALTSGLAVACFVKAFGITFLAKARSQEAKAAREVSWLMNCGAGFLAILTVLLGLGAGWVLKYLTKVSGCTTGLDVSSMSFSLNNFTLSPLAQSALYLSPLLLTLIFLVVILAVFILLNLVFGKARVQSAPTWDCGYYKLTPRNEYTATAFSKPFRLAFSFFLLPYQKSEKTQDSPYHVKSFVYETGTKKIFSEYLYAPLVKLTFDLGKLMKNIQQGSVHLYLSYIFAALLLLLIFARRF</sequence>
<dbReference type="Pfam" id="PF00361">
    <property type="entry name" value="Proton_antipo_M"/>
    <property type="match status" value="1"/>
</dbReference>
<gene>
    <name evidence="10" type="ORF">COT42_06115</name>
</gene>
<evidence type="ECO:0000256" key="8">
    <source>
        <dbReference type="SAM" id="Phobius"/>
    </source>
</evidence>
<dbReference type="InterPro" id="IPR001750">
    <property type="entry name" value="ND/Mrp_TM"/>
</dbReference>
<accession>A0A2H0XW01</accession>
<keyword evidence="6 8" id="KW-0472">Membrane</keyword>
<evidence type="ECO:0000259" key="9">
    <source>
        <dbReference type="Pfam" id="PF00361"/>
    </source>
</evidence>
<comment type="caution">
    <text evidence="10">The sequence shown here is derived from an EMBL/GenBank/DDBJ whole genome shotgun (WGS) entry which is preliminary data.</text>
</comment>
<dbReference type="PANTHER" id="PTHR42682">
    <property type="entry name" value="HYDROGENASE-4 COMPONENT F"/>
    <property type="match status" value="1"/>
</dbReference>
<protein>
    <recommendedName>
        <fullName evidence="9">NADH:quinone oxidoreductase/Mrp antiporter transmembrane domain-containing protein</fullName>
    </recommendedName>
</protein>
<dbReference type="GO" id="GO:0005886">
    <property type="term" value="C:plasma membrane"/>
    <property type="evidence" value="ECO:0007669"/>
    <property type="project" value="UniProtKB-SubCell"/>
</dbReference>
<keyword evidence="3 7" id="KW-0812">Transmembrane</keyword>
<comment type="subcellular location">
    <subcellularLocation>
        <location evidence="1">Cell membrane</location>
        <topology evidence="1">Multi-pass membrane protein</topology>
    </subcellularLocation>
    <subcellularLocation>
        <location evidence="7">Membrane</location>
        <topology evidence="7">Multi-pass membrane protein</topology>
    </subcellularLocation>
</comment>
<evidence type="ECO:0000256" key="1">
    <source>
        <dbReference type="ARBA" id="ARBA00004651"/>
    </source>
</evidence>
<evidence type="ECO:0000256" key="3">
    <source>
        <dbReference type="ARBA" id="ARBA00022692"/>
    </source>
</evidence>
<feature type="domain" description="NADH:quinone oxidoreductase/Mrp antiporter transmembrane" evidence="9">
    <location>
        <begin position="1"/>
        <end position="48"/>
    </location>
</feature>
<feature type="transmembrane region" description="Helical" evidence="8">
    <location>
        <begin position="12"/>
        <end position="37"/>
    </location>
</feature>
<evidence type="ECO:0000256" key="7">
    <source>
        <dbReference type="RuleBase" id="RU000320"/>
    </source>
</evidence>
<keyword evidence="5" id="KW-0560">Oxidoreductase</keyword>
<feature type="transmembrane region" description="Helical" evidence="8">
    <location>
        <begin position="165"/>
        <end position="190"/>
    </location>
</feature>
<dbReference type="Proteomes" id="UP000231343">
    <property type="component" value="Unassembled WGS sequence"/>
</dbReference>
<evidence type="ECO:0000256" key="5">
    <source>
        <dbReference type="ARBA" id="ARBA00023002"/>
    </source>
</evidence>